<dbReference type="EMBL" id="KI964555">
    <property type="protein sequence ID" value="EUC36996.1"/>
    <property type="molecule type" value="Genomic_DNA"/>
</dbReference>
<dbReference type="GeneID" id="19152195"/>
<sequence>KRQRVRRSRTKALAVQSMALVFLGLGCGSPVVRWCDPTLADRGALFLGTPTSLG</sequence>
<organism evidence="1 2">
    <name type="scientific">Cochliobolus carbonum (strain 26-R-13)</name>
    <name type="common">Maize leaf spot fungus</name>
    <name type="synonym">Bipolaris zeicola</name>
    <dbReference type="NCBI Taxonomy" id="930089"/>
    <lineage>
        <taxon>Eukaryota</taxon>
        <taxon>Fungi</taxon>
        <taxon>Dikarya</taxon>
        <taxon>Ascomycota</taxon>
        <taxon>Pezizomycotina</taxon>
        <taxon>Dothideomycetes</taxon>
        <taxon>Pleosporomycetidae</taxon>
        <taxon>Pleosporales</taxon>
        <taxon>Pleosporineae</taxon>
        <taxon>Pleosporaceae</taxon>
        <taxon>Bipolaris</taxon>
    </lineage>
</organism>
<keyword evidence="2" id="KW-1185">Reference proteome</keyword>
<dbReference type="Proteomes" id="UP000053841">
    <property type="component" value="Unassembled WGS sequence"/>
</dbReference>
<name>W6YZZ9_COCC2</name>
<dbReference type="KEGG" id="bze:COCCADRAFT_86608"/>
<evidence type="ECO:0000313" key="1">
    <source>
        <dbReference type="EMBL" id="EUC36996.1"/>
    </source>
</evidence>
<accession>W6YZZ9</accession>
<proteinExistence type="predicted"/>
<feature type="non-terminal residue" evidence="1">
    <location>
        <position position="1"/>
    </location>
</feature>
<dbReference type="HOGENOM" id="CLU_3055863_0_0_1"/>
<dbReference type="AlphaFoldDB" id="W6YZZ9"/>
<protein>
    <submittedName>
        <fullName evidence="1">Uncharacterized protein</fullName>
    </submittedName>
</protein>
<gene>
    <name evidence="1" type="ORF">COCCADRAFT_86608</name>
</gene>
<dbReference type="RefSeq" id="XP_007708665.1">
    <property type="nucleotide sequence ID" value="XM_007710475.1"/>
</dbReference>
<reference evidence="1 2" key="1">
    <citation type="journal article" date="2013" name="PLoS Genet.">
        <title>Comparative genome structure, secondary metabolite, and effector coding capacity across Cochliobolus pathogens.</title>
        <authorList>
            <person name="Condon B.J."/>
            <person name="Leng Y."/>
            <person name="Wu D."/>
            <person name="Bushley K.E."/>
            <person name="Ohm R.A."/>
            <person name="Otillar R."/>
            <person name="Martin J."/>
            <person name="Schackwitz W."/>
            <person name="Grimwood J."/>
            <person name="MohdZainudin N."/>
            <person name="Xue C."/>
            <person name="Wang R."/>
            <person name="Manning V.A."/>
            <person name="Dhillon B."/>
            <person name="Tu Z.J."/>
            <person name="Steffenson B.J."/>
            <person name="Salamov A."/>
            <person name="Sun H."/>
            <person name="Lowry S."/>
            <person name="LaButti K."/>
            <person name="Han J."/>
            <person name="Copeland A."/>
            <person name="Lindquist E."/>
            <person name="Barry K."/>
            <person name="Schmutz J."/>
            <person name="Baker S.E."/>
            <person name="Ciuffetti L.M."/>
            <person name="Grigoriev I.V."/>
            <person name="Zhong S."/>
            <person name="Turgeon B.G."/>
        </authorList>
    </citation>
    <scope>NUCLEOTIDE SEQUENCE [LARGE SCALE GENOMIC DNA]</scope>
    <source>
        <strain evidence="1 2">26-R-13</strain>
    </source>
</reference>
<evidence type="ECO:0000313" key="2">
    <source>
        <dbReference type="Proteomes" id="UP000053841"/>
    </source>
</evidence>